<organism evidence="1 2">
    <name type="scientific">Aulographum hederae CBS 113979</name>
    <dbReference type="NCBI Taxonomy" id="1176131"/>
    <lineage>
        <taxon>Eukaryota</taxon>
        <taxon>Fungi</taxon>
        <taxon>Dikarya</taxon>
        <taxon>Ascomycota</taxon>
        <taxon>Pezizomycotina</taxon>
        <taxon>Dothideomycetes</taxon>
        <taxon>Pleosporomycetidae</taxon>
        <taxon>Aulographales</taxon>
        <taxon>Aulographaceae</taxon>
    </lineage>
</organism>
<gene>
    <name evidence="1" type="ORF">K402DRAFT_391828</name>
</gene>
<keyword evidence="2" id="KW-1185">Reference proteome</keyword>
<dbReference type="Proteomes" id="UP000800041">
    <property type="component" value="Unassembled WGS sequence"/>
</dbReference>
<evidence type="ECO:0000313" key="2">
    <source>
        <dbReference type="Proteomes" id="UP000800041"/>
    </source>
</evidence>
<reference evidence="1" key="1">
    <citation type="journal article" date="2020" name="Stud. Mycol.">
        <title>101 Dothideomycetes genomes: a test case for predicting lifestyles and emergence of pathogens.</title>
        <authorList>
            <person name="Haridas S."/>
            <person name="Albert R."/>
            <person name="Binder M."/>
            <person name="Bloem J."/>
            <person name="Labutti K."/>
            <person name="Salamov A."/>
            <person name="Andreopoulos B."/>
            <person name="Baker S."/>
            <person name="Barry K."/>
            <person name="Bills G."/>
            <person name="Bluhm B."/>
            <person name="Cannon C."/>
            <person name="Castanera R."/>
            <person name="Culley D."/>
            <person name="Daum C."/>
            <person name="Ezra D."/>
            <person name="Gonzalez J."/>
            <person name="Henrissat B."/>
            <person name="Kuo A."/>
            <person name="Liang C."/>
            <person name="Lipzen A."/>
            <person name="Lutzoni F."/>
            <person name="Magnuson J."/>
            <person name="Mondo S."/>
            <person name="Nolan M."/>
            <person name="Ohm R."/>
            <person name="Pangilinan J."/>
            <person name="Park H.-J."/>
            <person name="Ramirez L."/>
            <person name="Alfaro M."/>
            <person name="Sun H."/>
            <person name="Tritt A."/>
            <person name="Yoshinaga Y."/>
            <person name="Zwiers L.-H."/>
            <person name="Turgeon B."/>
            <person name="Goodwin S."/>
            <person name="Spatafora J."/>
            <person name="Crous P."/>
            <person name="Grigoriev I."/>
        </authorList>
    </citation>
    <scope>NUCLEOTIDE SEQUENCE</scope>
    <source>
        <strain evidence="1">CBS 113979</strain>
    </source>
</reference>
<proteinExistence type="predicted"/>
<feature type="non-terminal residue" evidence="1">
    <location>
        <position position="210"/>
    </location>
</feature>
<name>A0A6G1H6I4_9PEZI</name>
<dbReference type="AlphaFoldDB" id="A0A6G1H6I4"/>
<sequence length="210" mass="23904">MADMKDPARPQEFYMAGDLSANRVYPKVNSFTKLFESFEEFDKQVSKDINAMPEGDDKANARKMLDRSNFKLLQAARDLRTASRAEKLHDELTKKFSPTGNHDLIYEYTDADGNKKRWDPIQWVVEKKDLFGRNFNNIKLGESAAKNPQMNEVELKKRIQDHIALFNIDGDGGKGKGLMVYDPRYAGTNGRHQHVINVQNKVGGVYSGNC</sequence>
<evidence type="ECO:0000313" key="1">
    <source>
        <dbReference type="EMBL" id="KAF1988609.1"/>
    </source>
</evidence>
<dbReference type="EMBL" id="ML977148">
    <property type="protein sequence ID" value="KAF1988609.1"/>
    <property type="molecule type" value="Genomic_DNA"/>
</dbReference>
<protein>
    <submittedName>
        <fullName evidence="1">Uncharacterized protein</fullName>
    </submittedName>
</protein>
<accession>A0A6G1H6I4</accession>
<dbReference type="OrthoDB" id="10491882at2759"/>